<feature type="domain" description="MaoC-like" evidence="2">
    <location>
        <begin position="15"/>
        <end position="118"/>
    </location>
</feature>
<organism evidence="3 4">
    <name type="scientific">Natronocella acetinitrilica</name>
    <dbReference type="NCBI Taxonomy" id="414046"/>
    <lineage>
        <taxon>Bacteria</taxon>
        <taxon>Pseudomonadati</taxon>
        <taxon>Pseudomonadota</taxon>
        <taxon>Gammaproteobacteria</taxon>
        <taxon>Chromatiales</taxon>
        <taxon>Ectothiorhodospiraceae</taxon>
        <taxon>Natronocella</taxon>
    </lineage>
</organism>
<dbReference type="FunFam" id="3.10.129.10:FF:000042">
    <property type="entry name" value="MaoC domain protein dehydratase"/>
    <property type="match status" value="1"/>
</dbReference>
<protein>
    <submittedName>
        <fullName evidence="3">3-hydroxybutyryl-CoA dehydratase</fullName>
        <ecNumber evidence="3">4.2.1.55</ecNumber>
    </submittedName>
</protein>
<dbReference type="CDD" id="cd03449">
    <property type="entry name" value="R_hydratase"/>
    <property type="match status" value="1"/>
</dbReference>
<dbReference type="GO" id="GO:0004312">
    <property type="term" value="F:fatty acid synthase activity"/>
    <property type="evidence" value="ECO:0007669"/>
    <property type="project" value="InterPro"/>
</dbReference>
<dbReference type="GO" id="GO:0006633">
    <property type="term" value="P:fatty acid biosynthetic process"/>
    <property type="evidence" value="ECO:0007669"/>
    <property type="project" value="InterPro"/>
</dbReference>
<dbReference type="Pfam" id="PF01575">
    <property type="entry name" value="MaoC_dehydratas"/>
    <property type="match status" value="1"/>
</dbReference>
<accession>A0AAE3G064</accession>
<dbReference type="PANTHER" id="PTHR43437">
    <property type="entry name" value="HYDROXYACYL-THIOESTER DEHYDRATASE TYPE 2, MITOCHONDRIAL-RELATED"/>
    <property type="match status" value="1"/>
</dbReference>
<dbReference type="GO" id="GO:0019171">
    <property type="term" value="F:(3R)-hydroxyacyl-[acyl-carrier-protein] dehydratase activity"/>
    <property type="evidence" value="ECO:0007669"/>
    <property type="project" value="TreeGrafter"/>
</dbReference>
<dbReference type="InterPro" id="IPR002539">
    <property type="entry name" value="MaoC-like_dom"/>
</dbReference>
<dbReference type="RefSeq" id="WP_253472746.1">
    <property type="nucleotide sequence ID" value="NZ_JALJXV010000001.1"/>
</dbReference>
<dbReference type="InterPro" id="IPR029069">
    <property type="entry name" value="HotDog_dom_sf"/>
</dbReference>
<dbReference type="PRINTS" id="PR01483">
    <property type="entry name" value="FASYNTHASE"/>
</dbReference>
<dbReference type="EC" id="4.2.1.55" evidence="3"/>
<dbReference type="InterPro" id="IPR003965">
    <property type="entry name" value="Fatty_acid_synthase"/>
</dbReference>
<dbReference type="EMBL" id="JALJXV010000001">
    <property type="protein sequence ID" value="MCP1673051.1"/>
    <property type="molecule type" value="Genomic_DNA"/>
</dbReference>
<evidence type="ECO:0000256" key="1">
    <source>
        <dbReference type="ARBA" id="ARBA00023239"/>
    </source>
</evidence>
<proteinExistence type="predicted"/>
<comment type="caution">
    <text evidence="3">The sequence shown here is derived from an EMBL/GenBank/DDBJ whole genome shotgun (WGS) entry which is preliminary data.</text>
</comment>
<sequence length="145" mass="15577">MTTGYTFEQLEVGLSASRGRTVTEADVVAFAGMSGDYNPMHVDEEFASSTRFQGRIGHGMFTASLLSAVLGMDLPGPGAIYVHQTLHFKAPVRIGDTVTARVVVRELKTHKHMVVFDTTCLVRGAPVLTGEAVMMVPPRETAPAV</sequence>
<gene>
    <name evidence="3" type="ORF">J2T57_000143</name>
</gene>
<dbReference type="Gene3D" id="3.10.129.10">
    <property type="entry name" value="Hotdog Thioesterase"/>
    <property type="match status" value="1"/>
</dbReference>
<name>A0AAE3G064_9GAMM</name>
<dbReference type="AlphaFoldDB" id="A0AAE3G064"/>
<keyword evidence="4" id="KW-1185">Reference proteome</keyword>
<dbReference type="InterPro" id="IPR050965">
    <property type="entry name" value="UPF0336/Enoyl-CoA_hydratase"/>
</dbReference>
<evidence type="ECO:0000259" key="2">
    <source>
        <dbReference type="Pfam" id="PF01575"/>
    </source>
</evidence>
<reference evidence="3" key="1">
    <citation type="submission" date="2022-03" db="EMBL/GenBank/DDBJ databases">
        <title>Genomic Encyclopedia of Type Strains, Phase III (KMG-III): the genomes of soil and plant-associated and newly described type strains.</title>
        <authorList>
            <person name="Whitman W."/>
        </authorList>
    </citation>
    <scope>NUCLEOTIDE SEQUENCE</scope>
    <source>
        <strain evidence="3">ANL 6-2</strain>
    </source>
</reference>
<dbReference type="PANTHER" id="PTHR43437:SF3">
    <property type="entry name" value="HYDROXYACYL-THIOESTER DEHYDRATASE TYPE 2, MITOCHONDRIAL"/>
    <property type="match status" value="1"/>
</dbReference>
<dbReference type="SUPFAM" id="SSF54637">
    <property type="entry name" value="Thioesterase/thiol ester dehydrase-isomerase"/>
    <property type="match status" value="1"/>
</dbReference>
<evidence type="ECO:0000313" key="3">
    <source>
        <dbReference type="EMBL" id="MCP1673051.1"/>
    </source>
</evidence>
<dbReference type="Proteomes" id="UP001205843">
    <property type="component" value="Unassembled WGS sequence"/>
</dbReference>
<keyword evidence="1 3" id="KW-0456">Lyase</keyword>
<evidence type="ECO:0000313" key="4">
    <source>
        <dbReference type="Proteomes" id="UP001205843"/>
    </source>
</evidence>
<dbReference type="GO" id="GO:0005835">
    <property type="term" value="C:fatty acid synthase complex"/>
    <property type="evidence" value="ECO:0007669"/>
    <property type="project" value="InterPro"/>
</dbReference>